<gene>
    <name evidence="2" type="ORF">AR438_16855</name>
</gene>
<feature type="transmembrane region" description="Helical" evidence="1">
    <location>
        <begin position="118"/>
        <end position="136"/>
    </location>
</feature>
<sequence>MRDIQWLLQDFMIFSEGLAALIAVIMTFKKREKSLYSYFSIYLVFIFCCEMFGKFGVKYGPFPINLVFNYFVIPLEFIFFFWLYAYVSLQKKILFWSFTAVFLLAYIPNELYFLKNKYIFSFNYTFGSVLLMFLVVMEYYKQINSDRILEFAKNPMFYTNLGVTLFYIGTLPYWAFYLQIFEHKQVWNIYTLYFQISAIIMYLMFASSFIWGKQNYS</sequence>
<name>A0A0Q3K388_9FLAO</name>
<dbReference type="RefSeq" id="WP_056017698.1">
    <property type="nucleotide sequence ID" value="NZ_LLYZ01000021.1"/>
</dbReference>
<keyword evidence="1" id="KW-0812">Transmembrane</keyword>
<dbReference type="STRING" id="452084.AR438_16855"/>
<feature type="transmembrane region" description="Helical" evidence="1">
    <location>
        <begin position="35"/>
        <end position="55"/>
    </location>
</feature>
<feature type="transmembrane region" description="Helical" evidence="1">
    <location>
        <begin position="93"/>
        <end position="112"/>
    </location>
</feature>
<keyword evidence="3" id="KW-1185">Reference proteome</keyword>
<comment type="caution">
    <text evidence="2">The sequence shown here is derived from an EMBL/GenBank/DDBJ whole genome shotgun (WGS) entry which is preliminary data.</text>
</comment>
<keyword evidence="1" id="KW-1133">Transmembrane helix</keyword>
<organism evidence="2 3">
    <name type="scientific">Chryseobacterium aquaticum</name>
    <dbReference type="NCBI Taxonomy" id="452084"/>
    <lineage>
        <taxon>Bacteria</taxon>
        <taxon>Pseudomonadati</taxon>
        <taxon>Bacteroidota</taxon>
        <taxon>Flavobacteriia</taxon>
        <taxon>Flavobacteriales</taxon>
        <taxon>Weeksellaceae</taxon>
        <taxon>Chryseobacterium group</taxon>
        <taxon>Chryseobacterium</taxon>
    </lineage>
</organism>
<evidence type="ECO:0000256" key="1">
    <source>
        <dbReference type="SAM" id="Phobius"/>
    </source>
</evidence>
<dbReference type="AlphaFoldDB" id="A0A0Q3K388"/>
<feature type="transmembrane region" description="Helical" evidence="1">
    <location>
        <begin position="67"/>
        <end position="86"/>
    </location>
</feature>
<evidence type="ECO:0008006" key="4">
    <source>
        <dbReference type="Google" id="ProtNLM"/>
    </source>
</evidence>
<feature type="transmembrane region" description="Helical" evidence="1">
    <location>
        <begin position="6"/>
        <end position="28"/>
    </location>
</feature>
<accession>A0A0Q3K388</accession>
<dbReference type="EMBL" id="LLYZ01000021">
    <property type="protein sequence ID" value="KQK24299.1"/>
    <property type="molecule type" value="Genomic_DNA"/>
</dbReference>
<evidence type="ECO:0000313" key="2">
    <source>
        <dbReference type="EMBL" id="KQK24299.1"/>
    </source>
</evidence>
<proteinExistence type="predicted"/>
<feature type="transmembrane region" description="Helical" evidence="1">
    <location>
        <begin position="157"/>
        <end position="180"/>
    </location>
</feature>
<dbReference type="OrthoDB" id="1349006at2"/>
<evidence type="ECO:0000313" key="3">
    <source>
        <dbReference type="Proteomes" id="UP000051682"/>
    </source>
</evidence>
<protein>
    <recommendedName>
        <fullName evidence="4">Histidine kinase</fullName>
    </recommendedName>
</protein>
<reference evidence="2 3" key="1">
    <citation type="submission" date="2015-10" db="EMBL/GenBank/DDBJ databases">
        <title>Chryseobacterium aquaticum genome.</title>
        <authorList>
            <person name="Newman J.D."/>
            <person name="Ferguson M.B."/>
            <person name="Miller J.R."/>
        </authorList>
    </citation>
    <scope>NUCLEOTIDE SEQUENCE [LARGE SCALE GENOMIC DNA]</scope>
    <source>
        <strain evidence="2 3">KCTC 12483</strain>
    </source>
</reference>
<feature type="transmembrane region" description="Helical" evidence="1">
    <location>
        <begin position="192"/>
        <end position="212"/>
    </location>
</feature>
<dbReference type="Proteomes" id="UP000051682">
    <property type="component" value="Unassembled WGS sequence"/>
</dbReference>
<keyword evidence="1" id="KW-0472">Membrane</keyword>